<comment type="caution">
    <text evidence="4">The sequence shown here is derived from an EMBL/GenBank/DDBJ whole genome shotgun (WGS) entry which is preliminary data.</text>
</comment>
<dbReference type="Gene3D" id="3.30.420.40">
    <property type="match status" value="2"/>
</dbReference>
<dbReference type="CDD" id="cd10170">
    <property type="entry name" value="ASKHA_NBD_HSP70"/>
    <property type="match status" value="1"/>
</dbReference>
<gene>
    <name evidence="4" type="ORF">FN846DRAFT_946188</name>
</gene>
<dbReference type="OrthoDB" id="2963168at2759"/>
<dbReference type="Pfam" id="PF00012">
    <property type="entry name" value="HSP70"/>
    <property type="match status" value="1"/>
</dbReference>
<dbReference type="PANTHER" id="PTHR14187">
    <property type="entry name" value="ALPHA KINASE/ELONGATION FACTOR 2 KINASE"/>
    <property type="match status" value="1"/>
</dbReference>
<proteinExistence type="predicted"/>
<keyword evidence="1" id="KW-0547">Nucleotide-binding</keyword>
<sequence>MPRIRPSNMGATTKPGQSTSEAQFVVGVDFGTTFTSVAFAHSASPEAVKLVQNWPNGGTGNSSADQVPTVVTYTNPQTRQKCWGYEAPPAVPPGQPPHEPLRWFKLLLQENPISRQRNSNPVARRSSFAPSLGGWETPPSPAPPASPGNRLLLQRFQDMAVSSSSSDAGSWSGTFRPPSITPALKTAEILGKFHIPPVAVVEDFLSAVRKKAVDSIKRTYQKDWVEDSRISYVLTVPAIWSDSAKNFMIQAAERAGFGAHREGFDLISEPEAAAAYTVKAIQPNNLQRGDTFVIVDAGGGTVDLISYKISGLNPLRLDESVSGTGDLCGSVFLDERFERYIRRLLGNNVIDNMNPRAKAEMMRTWEERVKFRFGLSTVLEVTLPGVPDDPEKRIEYSLHTMREEDVKKIFDPVVDRIEDLVTKQVRSIQSNGQNVAAILLVGGFGSSEYLHSRLKKARYGTGRTIQVLQPVDARTAIARGALLRGLDGSIVRERRSRRFYGCESTTHYEPGKGLEDHMYWCEKNDDWRVEDKLTWYVKKNEVVGHTVSVSFSFHRTLEVSENPDERPSLLFSDDLVACDIDDAPDFKWQNPSAVQRICTVHSDLSAVQIEDLPKKRRANGKSYCKVKYQLKLTILNEVLRFELVHQGTTKGTATTRFDDTSSRW</sequence>
<dbReference type="SUPFAM" id="SSF53067">
    <property type="entry name" value="Actin-like ATPase domain"/>
    <property type="match status" value="2"/>
</dbReference>
<evidence type="ECO:0000313" key="4">
    <source>
        <dbReference type="EMBL" id="KAA8907973.1"/>
    </source>
</evidence>
<keyword evidence="2" id="KW-0067">ATP-binding</keyword>
<accession>A0A5J5EZU6</accession>
<dbReference type="AlphaFoldDB" id="A0A5J5EZU6"/>
<dbReference type="GO" id="GO:0140662">
    <property type="term" value="F:ATP-dependent protein folding chaperone"/>
    <property type="evidence" value="ECO:0007669"/>
    <property type="project" value="InterPro"/>
</dbReference>
<evidence type="ECO:0000256" key="1">
    <source>
        <dbReference type="ARBA" id="ARBA00022741"/>
    </source>
</evidence>
<protein>
    <submittedName>
        <fullName evidence="4">Uncharacterized protein</fullName>
    </submittedName>
</protein>
<dbReference type="GO" id="GO:0005524">
    <property type="term" value="F:ATP binding"/>
    <property type="evidence" value="ECO:0007669"/>
    <property type="project" value="UniProtKB-KW"/>
</dbReference>
<evidence type="ECO:0000256" key="3">
    <source>
        <dbReference type="SAM" id="MobiDB-lite"/>
    </source>
</evidence>
<organism evidence="4 5">
    <name type="scientific">Sphaerosporella brunnea</name>
    <dbReference type="NCBI Taxonomy" id="1250544"/>
    <lineage>
        <taxon>Eukaryota</taxon>
        <taxon>Fungi</taxon>
        <taxon>Dikarya</taxon>
        <taxon>Ascomycota</taxon>
        <taxon>Pezizomycotina</taxon>
        <taxon>Pezizomycetes</taxon>
        <taxon>Pezizales</taxon>
        <taxon>Pyronemataceae</taxon>
        <taxon>Sphaerosporella</taxon>
    </lineage>
</organism>
<dbReference type="InterPro" id="IPR013126">
    <property type="entry name" value="Hsp_70_fam"/>
</dbReference>
<keyword evidence="5" id="KW-1185">Reference proteome</keyword>
<dbReference type="InParanoid" id="A0A5J5EZU6"/>
<dbReference type="PANTHER" id="PTHR14187:SF82">
    <property type="entry name" value="FAMILY CHAPERONE, PUTATIVE (AFU_ORTHOLOGUE AFUA_7G08575)-RELATED"/>
    <property type="match status" value="1"/>
</dbReference>
<dbReference type="EMBL" id="VXIS01000074">
    <property type="protein sequence ID" value="KAA8907973.1"/>
    <property type="molecule type" value="Genomic_DNA"/>
</dbReference>
<evidence type="ECO:0000256" key="2">
    <source>
        <dbReference type="ARBA" id="ARBA00022840"/>
    </source>
</evidence>
<reference evidence="4 5" key="1">
    <citation type="submission" date="2019-09" db="EMBL/GenBank/DDBJ databases">
        <title>Draft genome of the ectomycorrhizal ascomycete Sphaerosporella brunnea.</title>
        <authorList>
            <consortium name="DOE Joint Genome Institute"/>
            <person name="Benucci G.M."/>
            <person name="Marozzi G."/>
            <person name="Antonielli L."/>
            <person name="Sanchez S."/>
            <person name="Marco P."/>
            <person name="Wang X."/>
            <person name="Falini L.B."/>
            <person name="Barry K."/>
            <person name="Haridas S."/>
            <person name="Lipzen A."/>
            <person name="Labutti K."/>
            <person name="Grigoriev I.V."/>
            <person name="Murat C."/>
            <person name="Martin F."/>
            <person name="Albertini E."/>
            <person name="Donnini D."/>
            <person name="Bonito G."/>
        </authorList>
    </citation>
    <scope>NUCLEOTIDE SEQUENCE [LARGE SCALE GENOMIC DNA]</scope>
    <source>
        <strain evidence="4 5">Sb_GMNB300</strain>
    </source>
</reference>
<feature type="region of interest" description="Disordered" evidence="3">
    <location>
        <begin position="114"/>
        <end position="146"/>
    </location>
</feature>
<dbReference type="Proteomes" id="UP000326924">
    <property type="component" value="Unassembled WGS sequence"/>
</dbReference>
<name>A0A5J5EZU6_9PEZI</name>
<evidence type="ECO:0000313" key="5">
    <source>
        <dbReference type="Proteomes" id="UP000326924"/>
    </source>
</evidence>
<dbReference type="InterPro" id="IPR043129">
    <property type="entry name" value="ATPase_NBD"/>
</dbReference>